<keyword evidence="5 7" id="KW-1133">Transmembrane helix</keyword>
<proteinExistence type="inferred from homology"/>
<dbReference type="InterPro" id="IPR037185">
    <property type="entry name" value="EmrE-like"/>
</dbReference>
<dbReference type="EMBL" id="BJCC01000008">
    <property type="protein sequence ID" value="GCF93033.1"/>
    <property type="molecule type" value="Genomic_DNA"/>
</dbReference>
<sequence>MSLPRTKNSTGHLMALVTILIWGTTFISTKILLRSFTPIEILFVRFVIGYLALLLLYPRRFRLQNVQTEWLFVGAGVSGIALYYLLENIALTFTTASNVGIIITLAPFFTALLSAVFLEAEKPKKSFYLGFLTAIGGVALISFNGSTVEFNPMGDLLALLAAGAWSVYSILTRKISQVNLPTIQTTRRVFLYGIIVMIPMLFLLDFNLKGSQFSSFTAVGNILFLGFGASALCFVTWNRAVALLGAVKTSVYIYLVPVVTVAASVLILQEPLTLILVLGTSLTLLGLWLSQTTWSK</sequence>
<dbReference type="InterPro" id="IPR000620">
    <property type="entry name" value="EamA_dom"/>
</dbReference>
<keyword evidence="4 7" id="KW-0812">Transmembrane</keyword>
<dbReference type="Proteomes" id="UP000290567">
    <property type="component" value="Unassembled WGS sequence"/>
</dbReference>
<gene>
    <name evidence="9" type="ORF">NRIC_09240</name>
</gene>
<accession>A0A4P5PI18</accession>
<protein>
    <submittedName>
        <fullName evidence="9">EamA family transporter</fullName>
    </submittedName>
</protein>
<dbReference type="InterPro" id="IPR050638">
    <property type="entry name" value="AA-Vitamin_Transporters"/>
</dbReference>
<keyword evidence="6 7" id="KW-0472">Membrane</keyword>
<name>A0A4P5PI18_9ENTE</name>
<feature type="transmembrane region" description="Helical" evidence="7">
    <location>
        <begin position="127"/>
        <end position="144"/>
    </location>
</feature>
<comment type="similarity">
    <text evidence="2">Belongs to the EamA transporter family.</text>
</comment>
<feature type="domain" description="EamA" evidence="8">
    <location>
        <begin position="10"/>
        <end position="142"/>
    </location>
</feature>
<feature type="transmembrane region" description="Helical" evidence="7">
    <location>
        <begin position="69"/>
        <end position="86"/>
    </location>
</feature>
<dbReference type="OrthoDB" id="9805239at2"/>
<keyword evidence="10" id="KW-1185">Reference proteome</keyword>
<evidence type="ECO:0000256" key="3">
    <source>
        <dbReference type="ARBA" id="ARBA00022475"/>
    </source>
</evidence>
<feature type="transmembrane region" description="Helical" evidence="7">
    <location>
        <begin position="249"/>
        <end position="268"/>
    </location>
</feature>
<comment type="subcellular location">
    <subcellularLocation>
        <location evidence="1">Cell membrane</location>
        <topology evidence="1">Multi-pass membrane protein</topology>
    </subcellularLocation>
</comment>
<dbReference type="Pfam" id="PF00892">
    <property type="entry name" value="EamA"/>
    <property type="match status" value="2"/>
</dbReference>
<feature type="transmembrane region" description="Helical" evidence="7">
    <location>
        <begin position="189"/>
        <end position="206"/>
    </location>
</feature>
<evidence type="ECO:0000256" key="1">
    <source>
        <dbReference type="ARBA" id="ARBA00004651"/>
    </source>
</evidence>
<feature type="transmembrane region" description="Helical" evidence="7">
    <location>
        <begin position="274"/>
        <end position="290"/>
    </location>
</feature>
<comment type="caution">
    <text evidence="9">The sequence shown here is derived from an EMBL/GenBank/DDBJ whole genome shotgun (WGS) entry which is preliminary data.</text>
</comment>
<evidence type="ECO:0000313" key="10">
    <source>
        <dbReference type="Proteomes" id="UP000290567"/>
    </source>
</evidence>
<evidence type="ECO:0000256" key="6">
    <source>
        <dbReference type="ARBA" id="ARBA00023136"/>
    </source>
</evidence>
<feature type="transmembrane region" description="Helical" evidence="7">
    <location>
        <begin position="218"/>
        <end position="237"/>
    </location>
</feature>
<keyword evidence="3" id="KW-1003">Cell membrane</keyword>
<organism evidence="9 10">
    <name type="scientific">Enterococcus florum</name>
    <dbReference type="NCBI Taxonomy" id="2480627"/>
    <lineage>
        <taxon>Bacteria</taxon>
        <taxon>Bacillati</taxon>
        <taxon>Bacillota</taxon>
        <taxon>Bacilli</taxon>
        <taxon>Lactobacillales</taxon>
        <taxon>Enterococcaceae</taxon>
        <taxon>Enterococcus</taxon>
    </lineage>
</organism>
<evidence type="ECO:0000256" key="4">
    <source>
        <dbReference type="ARBA" id="ARBA00022692"/>
    </source>
</evidence>
<dbReference type="GO" id="GO:0005886">
    <property type="term" value="C:plasma membrane"/>
    <property type="evidence" value="ECO:0007669"/>
    <property type="project" value="UniProtKB-SubCell"/>
</dbReference>
<feature type="transmembrane region" description="Helical" evidence="7">
    <location>
        <begin position="39"/>
        <end position="57"/>
    </location>
</feature>
<evidence type="ECO:0000256" key="7">
    <source>
        <dbReference type="SAM" id="Phobius"/>
    </source>
</evidence>
<evidence type="ECO:0000256" key="2">
    <source>
        <dbReference type="ARBA" id="ARBA00007362"/>
    </source>
</evidence>
<dbReference type="PANTHER" id="PTHR32322:SF18">
    <property type="entry name" value="S-ADENOSYLMETHIONINE_S-ADENOSYLHOMOCYSTEINE TRANSPORTER"/>
    <property type="match status" value="1"/>
</dbReference>
<feature type="domain" description="EamA" evidence="8">
    <location>
        <begin position="153"/>
        <end position="289"/>
    </location>
</feature>
<dbReference type="SUPFAM" id="SSF103481">
    <property type="entry name" value="Multidrug resistance efflux transporter EmrE"/>
    <property type="match status" value="2"/>
</dbReference>
<feature type="transmembrane region" description="Helical" evidence="7">
    <location>
        <begin position="150"/>
        <end position="168"/>
    </location>
</feature>
<dbReference type="AlphaFoldDB" id="A0A4P5PI18"/>
<feature type="transmembrane region" description="Helical" evidence="7">
    <location>
        <begin position="98"/>
        <end position="118"/>
    </location>
</feature>
<reference evidence="10" key="1">
    <citation type="submission" date="2019-02" db="EMBL/GenBank/DDBJ databases">
        <title>Draft genome sequence of Enterococcus sp. Gos25-1.</title>
        <authorList>
            <person name="Tanaka N."/>
            <person name="Shiwa Y."/>
            <person name="Fujita N."/>
        </authorList>
    </citation>
    <scope>NUCLEOTIDE SEQUENCE [LARGE SCALE GENOMIC DNA]</scope>
    <source>
        <strain evidence="10">Gos25-1</strain>
    </source>
</reference>
<feature type="transmembrane region" description="Helical" evidence="7">
    <location>
        <begin position="12"/>
        <end position="33"/>
    </location>
</feature>
<evidence type="ECO:0000313" key="9">
    <source>
        <dbReference type="EMBL" id="GCF93033.1"/>
    </source>
</evidence>
<evidence type="ECO:0000256" key="5">
    <source>
        <dbReference type="ARBA" id="ARBA00022989"/>
    </source>
</evidence>
<dbReference type="PANTHER" id="PTHR32322">
    <property type="entry name" value="INNER MEMBRANE TRANSPORTER"/>
    <property type="match status" value="1"/>
</dbReference>
<evidence type="ECO:0000259" key="8">
    <source>
        <dbReference type="Pfam" id="PF00892"/>
    </source>
</evidence>
<dbReference type="RefSeq" id="WP_146621516.1">
    <property type="nucleotide sequence ID" value="NZ_BJCC01000008.1"/>
</dbReference>